<dbReference type="Proteomes" id="UP000733379">
    <property type="component" value="Unassembled WGS sequence"/>
</dbReference>
<dbReference type="EMBL" id="JAHKNI010000007">
    <property type="protein sequence ID" value="MBU3064320.1"/>
    <property type="molecule type" value="Genomic_DNA"/>
</dbReference>
<keyword evidence="2" id="KW-1185">Reference proteome</keyword>
<gene>
    <name evidence="1" type="ORF">KO481_22650</name>
</gene>
<proteinExistence type="predicted"/>
<name>A0ABS6B3H4_9NOCA</name>
<protein>
    <recommendedName>
        <fullName evidence="3">DUF2007 domain-containing protein</fullName>
    </recommendedName>
</protein>
<evidence type="ECO:0008006" key="3">
    <source>
        <dbReference type="Google" id="ProtNLM"/>
    </source>
</evidence>
<accession>A0ABS6B3H4</accession>
<sequence length="82" mass="8829">MLRPHRRARHKHPTGDYGLLTAAATVTSDESARTVCHLLGANGVRATSGPTADATPWGGRILVLVFPEDAPRAYQVLCRHVS</sequence>
<comment type="caution">
    <text evidence="1">The sequence shown here is derived from an EMBL/GenBank/DDBJ whole genome shotgun (WGS) entry which is preliminary data.</text>
</comment>
<organism evidence="1 2">
    <name type="scientific">Nocardia albiluteola</name>
    <dbReference type="NCBI Taxonomy" id="2842303"/>
    <lineage>
        <taxon>Bacteria</taxon>
        <taxon>Bacillati</taxon>
        <taxon>Actinomycetota</taxon>
        <taxon>Actinomycetes</taxon>
        <taxon>Mycobacteriales</taxon>
        <taxon>Nocardiaceae</taxon>
        <taxon>Nocardia</taxon>
    </lineage>
</organism>
<reference evidence="1 2" key="1">
    <citation type="submission" date="2021-06" db="EMBL/GenBank/DDBJ databases">
        <title>Actinomycetes sequencing.</title>
        <authorList>
            <person name="Shan Q."/>
        </authorList>
    </citation>
    <scope>NUCLEOTIDE SEQUENCE [LARGE SCALE GENOMIC DNA]</scope>
    <source>
        <strain evidence="1 2">NEAU-G5</strain>
    </source>
</reference>
<evidence type="ECO:0000313" key="2">
    <source>
        <dbReference type="Proteomes" id="UP000733379"/>
    </source>
</evidence>
<evidence type="ECO:0000313" key="1">
    <source>
        <dbReference type="EMBL" id="MBU3064320.1"/>
    </source>
</evidence>